<dbReference type="CDD" id="cd07769">
    <property type="entry name" value="ASKHA_NBD_FGGY_GK"/>
    <property type="match status" value="1"/>
</dbReference>
<feature type="domain" description="Carbohydrate kinase FGGY N-terminal" evidence="7">
    <location>
        <begin position="3"/>
        <end position="241"/>
    </location>
</feature>
<evidence type="ECO:0000256" key="6">
    <source>
        <dbReference type="ARBA" id="ARBA00043149"/>
    </source>
</evidence>
<dbReference type="RefSeq" id="WP_307121621.1">
    <property type="nucleotide sequence ID" value="NZ_JAUSTM010000007.1"/>
</dbReference>
<evidence type="ECO:0000256" key="3">
    <source>
        <dbReference type="ARBA" id="ARBA00022741"/>
    </source>
</evidence>
<dbReference type="SUPFAM" id="SSF53067">
    <property type="entry name" value="Actin-like ATPase domain"/>
    <property type="match status" value="2"/>
</dbReference>
<feature type="domain" description="Carbohydrate kinase FGGY C-terminal" evidence="8">
    <location>
        <begin position="253"/>
        <end position="440"/>
    </location>
</feature>
<gene>
    <name evidence="9" type="ORF">J2S23_000973</name>
</gene>
<evidence type="ECO:0000259" key="7">
    <source>
        <dbReference type="Pfam" id="PF00370"/>
    </source>
</evidence>
<dbReference type="Proteomes" id="UP001223079">
    <property type="component" value="Unassembled WGS sequence"/>
</dbReference>
<comment type="similarity">
    <text evidence="1">Belongs to the FGGY kinase family.</text>
</comment>
<evidence type="ECO:0000313" key="10">
    <source>
        <dbReference type="Proteomes" id="UP001223079"/>
    </source>
</evidence>
<accession>A0ABT9YQZ8</accession>
<organism evidence="9 10">
    <name type="scientific">Streptococcus moroccensis</name>
    <dbReference type="NCBI Taxonomy" id="1451356"/>
    <lineage>
        <taxon>Bacteria</taxon>
        <taxon>Bacillati</taxon>
        <taxon>Bacillota</taxon>
        <taxon>Bacilli</taxon>
        <taxon>Lactobacillales</taxon>
        <taxon>Streptococcaceae</taxon>
        <taxon>Streptococcus</taxon>
    </lineage>
</organism>
<keyword evidence="5" id="KW-0067">ATP-binding</keyword>
<keyword evidence="2 9" id="KW-0808">Transferase</keyword>
<dbReference type="Gene3D" id="3.30.420.40">
    <property type="match status" value="2"/>
</dbReference>
<dbReference type="PANTHER" id="PTHR10196:SF69">
    <property type="entry name" value="GLYCEROL KINASE"/>
    <property type="match status" value="1"/>
</dbReference>
<evidence type="ECO:0000256" key="1">
    <source>
        <dbReference type="ARBA" id="ARBA00009156"/>
    </source>
</evidence>
<dbReference type="InterPro" id="IPR018483">
    <property type="entry name" value="Carb_kinase_FGGY_CS"/>
</dbReference>
<keyword evidence="10" id="KW-1185">Reference proteome</keyword>
<dbReference type="InterPro" id="IPR043129">
    <property type="entry name" value="ATPase_NBD"/>
</dbReference>
<dbReference type="PROSITE" id="PS00933">
    <property type="entry name" value="FGGY_KINASES_1"/>
    <property type="match status" value="1"/>
</dbReference>
<evidence type="ECO:0000256" key="4">
    <source>
        <dbReference type="ARBA" id="ARBA00022777"/>
    </source>
</evidence>
<comment type="caution">
    <text evidence="9">The sequence shown here is derived from an EMBL/GenBank/DDBJ whole genome shotgun (WGS) entry which is preliminary data.</text>
</comment>
<dbReference type="EMBL" id="JAUSTM010000007">
    <property type="protein sequence ID" value="MDQ0222421.1"/>
    <property type="molecule type" value="Genomic_DNA"/>
</dbReference>
<dbReference type="InterPro" id="IPR018485">
    <property type="entry name" value="FGGY_C"/>
</dbReference>
<evidence type="ECO:0000259" key="8">
    <source>
        <dbReference type="Pfam" id="PF02782"/>
    </source>
</evidence>
<dbReference type="GO" id="GO:0004370">
    <property type="term" value="F:glycerol kinase activity"/>
    <property type="evidence" value="ECO:0007669"/>
    <property type="project" value="UniProtKB-EC"/>
</dbReference>
<dbReference type="PIRSF" id="PIRSF000538">
    <property type="entry name" value="GlpK"/>
    <property type="match status" value="1"/>
</dbReference>
<keyword evidence="4 9" id="KW-0418">Kinase</keyword>
<dbReference type="PANTHER" id="PTHR10196">
    <property type="entry name" value="SUGAR KINASE"/>
    <property type="match status" value="1"/>
</dbReference>
<reference evidence="9 10" key="1">
    <citation type="submission" date="2023-07" db="EMBL/GenBank/DDBJ databases">
        <title>Genomic Encyclopedia of Type Strains, Phase IV (KMG-IV): sequencing the most valuable type-strain genomes for metagenomic binning, comparative biology and taxonomic classification.</title>
        <authorList>
            <person name="Goeker M."/>
        </authorList>
    </citation>
    <scope>NUCLEOTIDE SEQUENCE [LARGE SCALE GENOMIC DNA]</scope>
    <source>
        <strain evidence="9 10">DSM 105143</strain>
    </source>
</reference>
<evidence type="ECO:0000313" key="9">
    <source>
        <dbReference type="EMBL" id="MDQ0222421.1"/>
    </source>
</evidence>
<evidence type="ECO:0000256" key="5">
    <source>
        <dbReference type="ARBA" id="ARBA00022840"/>
    </source>
</evidence>
<dbReference type="Pfam" id="PF00370">
    <property type="entry name" value="FGGY_N"/>
    <property type="match status" value="1"/>
</dbReference>
<dbReference type="Pfam" id="PF02782">
    <property type="entry name" value="FGGY_C"/>
    <property type="match status" value="1"/>
</dbReference>
<name>A0ABT9YQZ8_9STRE</name>
<sequence>MTYVIGIDQSTQGTKVLLFDQEGKIVKKLSCAHQQIISEQGWVSHNPTEIYDNVINLVDELIRDIDKNKLIAVGITNQRETALAWYKGTGQPIDNAIVWQCARAKAITDQMDVSQASMVKRKTGLPLSPYFSAAKYSWLIKHYQGELDQIACGTVDSWLIYQLTSGKSFKTDVSNASRTQLMNLEKRAWDEELCSLFGIPVSCLPQIEASDANFGETDFDGILPHPVPIHAVMGDSHAALFAHKGFEAGDIKATYGTGSSIMMNIGTEVSIMPENLAVSVGWQSQGTCHYVIEGNINYSGAVMTWLKDSLHLFEDMDELNQLVAEANPLDKTYLVPAFSGLGAPYFRDDVTAAFVGMTRTTGRAELVKAGLESIAYQINAVLSAMKSVSKLEIKRISADGGPTKNAYLMQFQSNLAKADVDVATVEEASCTGVAYLAGISCGAYPETILDQLSSHRMSPEPSFASIRLEKLAGWDQAVNRLTSS</sequence>
<protein>
    <recommendedName>
        <fullName evidence="6">ATP:glycerol 3-phosphotransferase</fullName>
    </recommendedName>
</protein>
<dbReference type="InterPro" id="IPR000577">
    <property type="entry name" value="Carb_kinase_FGGY"/>
</dbReference>
<dbReference type="InterPro" id="IPR018484">
    <property type="entry name" value="FGGY_N"/>
</dbReference>
<proteinExistence type="inferred from homology"/>
<keyword evidence="3" id="KW-0547">Nucleotide-binding</keyword>
<evidence type="ECO:0000256" key="2">
    <source>
        <dbReference type="ARBA" id="ARBA00022679"/>
    </source>
</evidence>